<proteinExistence type="predicted"/>
<name>A0A1T4SZD0_9HYPH</name>
<dbReference type="Pfam" id="PF05721">
    <property type="entry name" value="PhyH"/>
    <property type="match status" value="1"/>
</dbReference>
<organism evidence="1 2">
    <name type="scientific">Enhydrobacter aerosaccus</name>
    <dbReference type="NCBI Taxonomy" id="225324"/>
    <lineage>
        <taxon>Bacteria</taxon>
        <taxon>Pseudomonadati</taxon>
        <taxon>Pseudomonadota</taxon>
        <taxon>Alphaproteobacteria</taxon>
        <taxon>Hyphomicrobiales</taxon>
        <taxon>Enhydrobacter</taxon>
    </lineage>
</organism>
<dbReference type="InterPro" id="IPR008775">
    <property type="entry name" value="Phytyl_CoA_dOase-like"/>
</dbReference>
<keyword evidence="2" id="KW-1185">Reference proteome</keyword>
<evidence type="ECO:0000313" key="2">
    <source>
        <dbReference type="Proteomes" id="UP000190092"/>
    </source>
</evidence>
<dbReference type="Gene3D" id="2.60.120.620">
    <property type="entry name" value="q2cbj1_9rhob like domain"/>
    <property type="match status" value="1"/>
</dbReference>
<dbReference type="AlphaFoldDB" id="A0A1T4SZD0"/>
<sequence length="273" mass="30168">MIRIDCAGLAPETLAGCEQIRHACDCFIRHGYALLDHILPDAMVQALRHEFEKNYAHYLQEHERLESLRVSGRRFMVPVALSGGFANPLVYANPFVMAVVQAVLDADAILEAFGAIVSLSGSEAQRLHPDGPPLFNADISALLPAHALTFALPLIEMNEQHGTTAIVPGSHRWQQPQDDARAAMPVVPVGSGLLWDFRLHHSGTPNLSSQARPMIYATYARDWYRDPVNFRKSGQRRLVFGPGFLEHVPSRARALFPSAADDDATTDTNRNQT</sequence>
<dbReference type="PANTHER" id="PTHR37563:SF2">
    <property type="entry name" value="PHYTANOYL-COA DIOXYGENASE FAMILY PROTEIN (AFU_ORTHOLOGUE AFUA_2G03330)"/>
    <property type="match status" value="1"/>
</dbReference>
<dbReference type="GO" id="GO:0016706">
    <property type="term" value="F:2-oxoglutarate-dependent dioxygenase activity"/>
    <property type="evidence" value="ECO:0007669"/>
    <property type="project" value="UniProtKB-ARBA"/>
</dbReference>
<dbReference type="EMBL" id="FUWJ01000011">
    <property type="protein sequence ID" value="SKA33331.1"/>
    <property type="molecule type" value="Genomic_DNA"/>
</dbReference>
<dbReference type="RefSeq" id="WP_170921148.1">
    <property type="nucleotide sequence ID" value="NZ_FUWJ01000011.1"/>
</dbReference>
<evidence type="ECO:0000313" key="1">
    <source>
        <dbReference type="EMBL" id="SKA33331.1"/>
    </source>
</evidence>
<protein>
    <submittedName>
        <fullName evidence="1">Ectoine hydroxylase-related dioxygenase, phytanoyl-CoA dioxygenase (PhyH) family</fullName>
    </submittedName>
</protein>
<keyword evidence="1" id="KW-0223">Dioxygenase</keyword>
<keyword evidence="1" id="KW-0560">Oxidoreductase</keyword>
<accession>A0A1T4SZD0</accession>
<dbReference type="Proteomes" id="UP000190092">
    <property type="component" value="Unassembled WGS sequence"/>
</dbReference>
<reference evidence="2" key="1">
    <citation type="submission" date="2017-02" db="EMBL/GenBank/DDBJ databases">
        <authorList>
            <person name="Varghese N."/>
            <person name="Submissions S."/>
        </authorList>
    </citation>
    <scope>NUCLEOTIDE SEQUENCE [LARGE SCALE GENOMIC DNA]</scope>
    <source>
        <strain evidence="2">ATCC 27094</strain>
    </source>
</reference>
<dbReference type="InterPro" id="IPR051961">
    <property type="entry name" value="Fungal_Metabolite_Diox"/>
</dbReference>
<dbReference type="SUPFAM" id="SSF51197">
    <property type="entry name" value="Clavaminate synthase-like"/>
    <property type="match status" value="1"/>
</dbReference>
<gene>
    <name evidence="1" type="ORF">SAMN02745126_05317</name>
</gene>
<dbReference type="STRING" id="225324.SAMN02745126_05317"/>
<dbReference type="PANTHER" id="PTHR37563">
    <property type="entry name" value="PHYTANOYL-COA DIOXYGENASE FAMILY PROTEIN (AFU_ORTHOLOGUE AFUA_2G03330)"/>
    <property type="match status" value="1"/>
</dbReference>